<keyword evidence="14" id="KW-1185">Reference proteome</keyword>
<evidence type="ECO:0000256" key="4">
    <source>
        <dbReference type="ARBA" id="ARBA00022723"/>
    </source>
</evidence>
<evidence type="ECO:0000256" key="10">
    <source>
        <dbReference type="ARBA" id="ARBA00023157"/>
    </source>
</evidence>
<keyword evidence="6" id="KW-0862">Zinc</keyword>
<dbReference type="GO" id="GO:0046872">
    <property type="term" value="F:metal ion binding"/>
    <property type="evidence" value="ECO:0007669"/>
    <property type="project" value="UniProtKB-KW"/>
</dbReference>
<keyword evidence="4" id="KW-0479">Metal-binding</keyword>
<evidence type="ECO:0000256" key="5">
    <source>
        <dbReference type="ARBA" id="ARBA00022792"/>
    </source>
</evidence>
<evidence type="ECO:0000256" key="9">
    <source>
        <dbReference type="ARBA" id="ARBA00023128"/>
    </source>
</evidence>
<dbReference type="GeneID" id="36324431"/>
<keyword evidence="3 11" id="KW-0813">Transport</keyword>
<evidence type="ECO:0000256" key="2">
    <source>
        <dbReference type="ARBA" id="ARBA00006720"/>
    </source>
</evidence>
<sequence>MDFSSMNAAEQAHMSKVIEKKQMQDFLRMYSNLVERCFNACCNDFTSKALSSKEEQCVMNCTDKFLKHSERIGARFAEHNAERESTVPEQH</sequence>
<name>A0A1X6MTX0_9APHY</name>
<evidence type="ECO:0000256" key="3">
    <source>
        <dbReference type="ARBA" id="ARBA00022448"/>
    </source>
</evidence>
<keyword evidence="11" id="KW-0143">Chaperone</keyword>
<proteinExistence type="inferred from homology"/>
<dbReference type="GO" id="GO:0005743">
    <property type="term" value="C:mitochondrial inner membrane"/>
    <property type="evidence" value="ECO:0007669"/>
    <property type="project" value="UniProtKB-SubCell"/>
</dbReference>
<dbReference type="InterPro" id="IPR050673">
    <property type="entry name" value="Mito_inner_translocase_sub"/>
</dbReference>
<keyword evidence="5 11" id="KW-0999">Mitochondrion inner membrane</keyword>
<keyword evidence="9 11" id="KW-0496">Mitochondrion</keyword>
<dbReference type="OrthoDB" id="1551503at2759"/>
<keyword evidence="10 11" id="KW-1015">Disulfide bond</keyword>
<comment type="subcellular location">
    <subcellularLocation>
        <location evidence="1 11">Mitochondrion inner membrane</location>
        <topology evidence="1 11">Peripheral membrane protein</topology>
        <orientation evidence="1 11">Intermembrane side</orientation>
    </subcellularLocation>
</comment>
<dbReference type="PANTHER" id="PTHR13172">
    <property type="entry name" value="MITOCHONDRIAL IMPORT INNER MEMBRANE TRANSLOCASE SUBUNIT TIM9B"/>
    <property type="match status" value="1"/>
</dbReference>
<gene>
    <name evidence="13" type="ORF">POSPLADRAFT_1048277</name>
</gene>
<protein>
    <recommendedName>
        <fullName evidence="11">Mitochondrial import inner membrane translocase subunit</fullName>
    </recommendedName>
</protein>
<dbReference type="STRING" id="670580.A0A1X6MTX0"/>
<evidence type="ECO:0000256" key="7">
    <source>
        <dbReference type="ARBA" id="ARBA00022927"/>
    </source>
</evidence>
<dbReference type="Gene3D" id="1.10.287.810">
    <property type="entry name" value="Mitochondrial import inner membrane translocase subunit tim13 like domains"/>
    <property type="match status" value="1"/>
</dbReference>
<comment type="subunit">
    <text evidence="11">Heterohexamer.</text>
</comment>
<evidence type="ECO:0000313" key="13">
    <source>
        <dbReference type="EMBL" id="OSX59807.1"/>
    </source>
</evidence>
<evidence type="ECO:0000259" key="12">
    <source>
        <dbReference type="Pfam" id="PF02953"/>
    </source>
</evidence>
<dbReference type="GO" id="GO:0015031">
    <property type="term" value="P:protein transport"/>
    <property type="evidence" value="ECO:0007669"/>
    <property type="project" value="UniProtKB-KW"/>
</dbReference>
<dbReference type="Proteomes" id="UP000194127">
    <property type="component" value="Unassembled WGS sequence"/>
</dbReference>
<dbReference type="InterPro" id="IPR004217">
    <property type="entry name" value="Tim10-like"/>
</dbReference>
<comment type="similarity">
    <text evidence="2 11">Belongs to the small Tim family.</text>
</comment>
<dbReference type="EMBL" id="KZ110601">
    <property type="protein sequence ID" value="OSX59807.1"/>
    <property type="molecule type" value="Genomic_DNA"/>
</dbReference>
<keyword evidence="8 11" id="KW-0811">Translocation</keyword>
<evidence type="ECO:0000256" key="8">
    <source>
        <dbReference type="ARBA" id="ARBA00023010"/>
    </source>
</evidence>
<evidence type="ECO:0000256" key="6">
    <source>
        <dbReference type="ARBA" id="ARBA00022833"/>
    </source>
</evidence>
<feature type="domain" description="Tim10-like" evidence="12">
    <location>
        <begin position="17"/>
        <end position="78"/>
    </location>
</feature>
<organism evidence="13 14">
    <name type="scientific">Postia placenta MAD-698-R-SB12</name>
    <dbReference type="NCBI Taxonomy" id="670580"/>
    <lineage>
        <taxon>Eukaryota</taxon>
        <taxon>Fungi</taxon>
        <taxon>Dikarya</taxon>
        <taxon>Basidiomycota</taxon>
        <taxon>Agaricomycotina</taxon>
        <taxon>Agaricomycetes</taxon>
        <taxon>Polyporales</taxon>
        <taxon>Adustoporiaceae</taxon>
        <taxon>Rhodonia</taxon>
    </lineage>
</organism>
<dbReference type="InterPro" id="IPR035427">
    <property type="entry name" value="Tim10-like_dom_sf"/>
</dbReference>
<keyword evidence="7 11" id="KW-0653">Protein transport</keyword>
<accession>A0A1X6MTX0</accession>
<keyword evidence="5 11" id="KW-0472">Membrane</keyword>
<comment type="domain">
    <text evidence="11">The twin CX3C motif contains 4 conserved Cys residues that form 2 disulfide bonds in the mitochondrial intermembrane space.</text>
</comment>
<evidence type="ECO:0000313" key="14">
    <source>
        <dbReference type="Proteomes" id="UP000194127"/>
    </source>
</evidence>
<dbReference type="Pfam" id="PF02953">
    <property type="entry name" value="zf-Tim10_DDP"/>
    <property type="match status" value="1"/>
</dbReference>
<evidence type="ECO:0000256" key="11">
    <source>
        <dbReference type="RuleBase" id="RU367043"/>
    </source>
</evidence>
<comment type="function">
    <text evidence="11">Mitochondrial intermembrane chaperone that participates in the import and insertion of some multi-pass transmembrane proteins into the mitochondrial inner membrane. Also required for the transfer of beta-barrel precursors from the TOM complex to the sorting and assembly machinery (SAM complex) of the outer membrane. Acts as a chaperone-like protein that protects the hydrophobic precursors from aggregation and guide them through the mitochondrial intermembrane space.</text>
</comment>
<evidence type="ECO:0000256" key="1">
    <source>
        <dbReference type="ARBA" id="ARBA00004137"/>
    </source>
</evidence>
<dbReference type="SUPFAM" id="SSF144122">
    <property type="entry name" value="Tim10-like"/>
    <property type="match status" value="1"/>
</dbReference>
<reference evidence="13 14" key="1">
    <citation type="submission" date="2017-04" db="EMBL/GenBank/DDBJ databases">
        <title>Genome Sequence of the Model Brown-Rot Fungus Postia placenta SB12.</title>
        <authorList>
            <consortium name="DOE Joint Genome Institute"/>
            <person name="Gaskell J."/>
            <person name="Kersten P."/>
            <person name="Larrondo L.F."/>
            <person name="Canessa P."/>
            <person name="Martinez D."/>
            <person name="Hibbett D."/>
            <person name="Schmoll M."/>
            <person name="Kubicek C.P."/>
            <person name="Martinez A.T."/>
            <person name="Yadav J."/>
            <person name="Master E."/>
            <person name="Magnuson J.K."/>
            <person name="James T."/>
            <person name="Yaver D."/>
            <person name="Berka R."/>
            <person name="Labutti K."/>
            <person name="Lipzen A."/>
            <person name="Aerts A."/>
            <person name="Barry K."/>
            <person name="Henrissat B."/>
            <person name="Blanchette R."/>
            <person name="Grigoriev I."/>
            <person name="Cullen D."/>
        </authorList>
    </citation>
    <scope>NUCLEOTIDE SEQUENCE [LARGE SCALE GENOMIC DNA]</scope>
    <source>
        <strain evidence="13 14">MAD-698-R-SB12</strain>
    </source>
</reference>
<dbReference type="AlphaFoldDB" id="A0A1X6MTX0"/>
<dbReference type="RefSeq" id="XP_024336601.1">
    <property type="nucleotide sequence ID" value="XM_024479481.1"/>
</dbReference>